<dbReference type="Pfam" id="PF00149">
    <property type="entry name" value="Metallophos"/>
    <property type="match status" value="1"/>
</dbReference>
<reference evidence="3 4" key="1">
    <citation type="submission" date="2018-09" db="EMBL/GenBank/DDBJ databases">
        <title>Characterization of the phylogenetic diversity of five novel species belonging to the genus Bifidobacterium.</title>
        <authorList>
            <person name="Lugli G.A."/>
            <person name="Duranti S."/>
            <person name="Milani C."/>
        </authorList>
    </citation>
    <scope>NUCLEOTIDE SEQUENCE [LARGE SCALE GENOMIC DNA]</scope>
    <source>
        <strain evidence="3 4">2020B</strain>
    </source>
</reference>
<dbReference type="GO" id="GO:0003972">
    <property type="term" value="F:RNA ligase (ATP) activity"/>
    <property type="evidence" value="ECO:0007669"/>
    <property type="project" value="TreeGrafter"/>
</dbReference>
<dbReference type="Gene3D" id="3.60.21.10">
    <property type="match status" value="1"/>
</dbReference>
<dbReference type="RefSeq" id="WP_164518374.1">
    <property type="nucleotide sequence ID" value="NZ_QXGI01000001.1"/>
</dbReference>
<evidence type="ECO:0000313" key="3">
    <source>
        <dbReference type="EMBL" id="RSX49909.1"/>
    </source>
</evidence>
<dbReference type="Proteomes" id="UP000288052">
    <property type="component" value="Unassembled WGS sequence"/>
</dbReference>
<dbReference type="PANTHER" id="PTHR32004">
    <property type="entry name" value="TRNA LIGASE"/>
    <property type="match status" value="1"/>
</dbReference>
<feature type="domain" description="Calcineurin-like phosphoesterase" evidence="1">
    <location>
        <begin position="184"/>
        <end position="364"/>
    </location>
</feature>
<sequence length="763" mass="86255">MRKFIMMVGVPGSGKTTFIDAHGLAAYAISPDTLRGCYGPARRADGTLVLSQAYDRRVWDHVRVIIEDRMRGGELIILDATNCNIKTARRMIRLAKDHRYETVLVDMMRDVTIDECIARQRGRGAKTVPADVIRGMEEHYRKLIYMHDPAAARANGITVTTPAGFDSAVYAHPTTVSTDDYDHVMVIGDIQGCHSALMETLGLDHDGSGTLDPRTLYVFAGDYLDRGAENGKVMRWLIDHAEDSNTVFVEGNHEAYMRDFAHGRNARSREFTRRTQPQLEQAGITPREVLKFTRRLTPMLWFTFAGHEYLVDHGGIADWYKNAVFVPEREYVHGTGDYDELADVVTTWEHAKPNIVQIHGHRNIAHVPVIEGANMINLERGVEDGGFLRSATIDTDGAVHPKEVRNAALTACADLTNRRFVERLLNDPANIRVRDFGDISSFNFTRHAFKKNVWNDMTQKARGLFVNMRTNQVVVRGFDKFFNEGERERWDGYLKTVQYPISVYKKENGFLGLVGYDPSTDELIITSKGSLTGPYAEYAHDVILSLTTQDKLKAYCREHEATLLFEVCDKEHDEHIIEYPKTTAYLLDAVRNGFEFQKLCDYEALTALAGSLGVPVKERVTVLDDEDEARAFIADIIRDDYVYRGEHIEGFVFAGADGHMLKFKTPYYRQWKRIRALLESSKPVNRERCNELESSVLDWVAEQGIEFRSGRAWPEDEGADADVRVDDGAAEGASDVKVFDSGDLIRLRNAYQAAQGMPEGRNL</sequence>
<dbReference type="SUPFAM" id="SSF56300">
    <property type="entry name" value="Metallo-dependent phosphatases"/>
    <property type="match status" value="1"/>
</dbReference>
<dbReference type="SUPFAM" id="SSF52540">
    <property type="entry name" value="P-loop containing nucleoside triphosphate hydrolases"/>
    <property type="match status" value="1"/>
</dbReference>
<dbReference type="InterPro" id="IPR004843">
    <property type="entry name" value="Calcineurin-like_PHP"/>
</dbReference>
<dbReference type="Pfam" id="PF13671">
    <property type="entry name" value="AAA_33"/>
    <property type="match status" value="1"/>
</dbReference>
<dbReference type="InterPro" id="IPR029052">
    <property type="entry name" value="Metallo-depent_PP-like"/>
</dbReference>
<evidence type="ECO:0000259" key="1">
    <source>
        <dbReference type="Pfam" id="PF00149"/>
    </source>
</evidence>
<dbReference type="PANTHER" id="PTHR32004:SF1">
    <property type="entry name" value="TRNA LIGASE"/>
    <property type="match status" value="1"/>
</dbReference>
<proteinExistence type="predicted"/>
<feature type="domain" description="T4 RNA ligase 1-like N-terminal" evidence="2">
    <location>
        <begin position="460"/>
        <end position="668"/>
    </location>
</feature>
<name>A0A430FAR4_9BIFI</name>
<dbReference type="Pfam" id="PF09511">
    <property type="entry name" value="RNA_lig_T4_1"/>
    <property type="match status" value="1"/>
</dbReference>
<dbReference type="InterPro" id="IPR019039">
    <property type="entry name" value="T4-Rnl1-like_N"/>
</dbReference>
<comment type="caution">
    <text evidence="3">The sequence shown here is derived from an EMBL/GenBank/DDBJ whole genome shotgun (WGS) entry which is preliminary data.</text>
</comment>
<organism evidence="3 4">
    <name type="scientific">Bifidobacterium castoris</name>
    <dbReference type="NCBI Taxonomy" id="2306972"/>
    <lineage>
        <taxon>Bacteria</taxon>
        <taxon>Bacillati</taxon>
        <taxon>Actinomycetota</taxon>
        <taxon>Actinomycetes</taxon>
        <taxon>Bifidobacteriales</taxon>
        <taxon>Bifidobacteriaceae</taxon>
        <taxon>Bifidobacterium</taxon>
    </lineage>
</organism>
<dbReference type="GO" id="GO:0016787">
    <property type="term" value="F:hydrolase activity"/>
    <property type="evidence" value="ECO:0007669"/>
    <property type="project" value="InterPro"/>
</dbReference>
<dbReference type="InterPro" id="IPR027417">
    <property type="entry name" value="P-loop_NTPase"/>
</dbReference>
<dbReference type="GO" id="GO:0006388">
    <property type="term" value="P:tRNA splicing, via endonucleolytic cleavage and ligation"/>
    <property type="evidence" value="ECO:0007669"/>
    <property type="project" value="TreeGrafter"/>
</dbReference>
<evidence type="ECO:0000259" key="2">
    <source>
        <dbReference type="Pfam" id="PF09511"/>
    </source>
</evidence>
<dbReference type="AlphaFoldDB" id="A0A430FAR4"/>
<protein>
    <submittedName>
        <fullName evidence="3">Ser/Thr phosphatase family protein</fullName>
    </submittedName>
</protein>
<gene>
    <name evidence="3" type="ORF">D2E22_0372</name>
</gene>
<evidence type="ECO:0000313" key="4">
    <source>
        <dbReference type="Proteomes" id="UP000288052"/>
    </source>
</evidence>
<dbReference type="Gene3D" id="3.40.50.300">
    <property type="entry name" value="P-loop containing nucleotide triphosphate hydrolases"/>
    <property type="match status" value="1"/>
</dbReference>
<accession>A0A430FAR4</accession>
<keyword evidence="4" id="KW-1185">Reference proteome</keyword>
<dbReference type="EMBL" id="QXGI01000001">
    <property type="protein sequence ID" value="RSX49909.1"/>
    <property type="molecule type" value="Genomic_DNA"/>
</dbReference>